<dbReference type="PROSITE" id="PS00134">
    <property type="entry name" value="TRYPSIN_HIS"/>
    <property type="match status" value="1"/>
</dbReference>
<keyword evidence="7" id="KW-0732">Signal</keyword>
<evidence type="ECO:0000256" key="3">
    <source>
        <dbReference type="ARBA" id="ARBA00023157"/>
    </source>
</evidence>
<dbReference type="InterPro" id="IPR001314">
    <property type="entry name" value="Peptidase_S1A"/>
</dbReference>
<dbReference type="InterPro" id="IPR009003">
    <property type="entry name" value="Peptidase_S1_PA"/>
</dbReference>
<evidence type="ECO:0000256" key="7">
    <source>
        <dbReference type="SAM" id="SignalP"/>
    </source>
</evidence>
<keyword evidence="10" id="KW-1185">Reference proteome</keyword>
<organism evidence="9 10">
    <name type="scientific">Cryptolaemus montrouzieri</name>
    <dbReference type="NCBI Taxonomy" id="559131"/>
    <lineage>
        <taxon>Eukaryota</taxon>
        <taxon>Metazoa</taxon>
        <taxon>Ecdysozoa</taxon>
        <taxon>Arthropoda</taxon>
        <taxon>Hexapoda</taxon>
        <taxon>Insecta</taxon>
        <taxon>Pterygota</taxon>
        <taxon>Neoptera</taxon>
        <taxon>Endopterygota</taxon>
        <taxon>Coleoptera</taxon>
        <taxon>Polyphaga</taxon>
        <taxon>Cucujiformia</taxon>
        <taxon>Coccinelloidea</taxon>
        <taxon>Coccinellidae</taxon>
        <taxon>Scymninae</taxon>
        <taxon>Scymnini</taxon>
        <taxon>Cryptolaemus</taxon>
    </lineage>
</organism>
<evidence type="ECO:0000256" key="5">
    <source>
        <dbReference type="ARBA" id="ARBA00076468"/>
    </source>
</evidence>
<dbReference type="InterPro" id="IPR041515">
    <property type="entry name" value="PPAF-2-like_Clip"/>
</dbReference>
<sequence length="487" mass="53463">MTRVAAVCLIFSYITYTLCQEPESGSLNDLLNQVFSSTTNPNGGIGAMDDASGAFVNVSDLINQVFSTTQNANRESDGMIDINGGVESTNRDPVFSTQNPHRGENISDLIDQVFLTNQNPNRGGEDTDTDGNTSTVNLEPNLEPVGGIRGTDQCTCVPSYQCNNGTVNTNGEGIFDERIDDRICADPVEVCCAKKNITTSNLNPPPPKPERITGCGHRNIDGIGFRITDIGSGAQYGEFPWMVAVFKVQTSPQVSKVYQCGGALIHPQVVLTAAHCVSDKTKQFEIRAGEWDTLTEKELFPHQDRQVKQVVSHPDFYAGALFNDIALLYLETPLEITKNVDVICLPPQDTEYDNSKCWAGGWGKDEFGKKGKIHNILKKIDLPIVPRDKCQMDLRKTRLGQHFELHRSFVCAGGEKGKDTCEGDGGSPLVCPIQGQLDRYVHVGIVAWGIGCGEDGTPGVYVNVAMFRKWIDTQLGIFNVRDRPYQY</sequence>
<keyword evidence="2" id="KW-0964">Secreted</keyword>
<gene>
    <name evidence="9" type="ORF">HHI36_016230</name>
</gene>
<dbReference type="Pfam" id="PF18322">
    <property type="entry name" value="CLIP_1"/>
    <property type="match status" value="1"/>
</dbReference>
<comment type="subcellular location">
    <subcellularLocation>
        <location evidence="1">Secreted</location>
    </subcellularLocation>
</comment>
<dbReference type="PRINTS" id="PR00722">
    <property type="entry name" value="CHYMOTRYPSIN"/>
</dbReference>
<comment type="caution">
    <text evidence="9">The sequence shown here is derived from an EMBL/GenBank/DDBJ whole genome shotgun (WGS) entry which is preliminary data.</text>
</comment>
<dbReference type="Proteomes" id="UP001516400">
    <property type="component" value="Unassembled WGS sequence"/>
</dbReference>
<dbReference type="EMBL" id="JABFTP020000124">
    <property type="protein sequence ID" value="KAL3278694.1"/>
    <property type="molecule type" value="Genomic_DNA"/>
</dbReference>
<feature type="region of interest" description="Disordered" evidence="6">
    <location>
        <begin position="84"/>
        <end position="103"/>
    </location>
</feature>
<dbReference type="SMART" id="SM00020">
    <property type="entry name" value="Tryp_SPc"/>
    <property type="match status" value="1"/>
</dbReference>
<dbReference type="InterPro" id="IPR018114">
    <property type="entry name" value="TRYPSIN_HIS"/>
</dbReference>
<dbReference type="PROSITE" id="PS50240">
    <property type="entry name" value="TRYPSIN_DOM"/>
    <property type="match status" value="1"/>
</dbReference>
<evidence type="ECO:0000256" key="4">
    <source>
        <dbReference type="ARBA" id="ARBA00068096"/>
    </source>
</evidence>
<dbReference type="GO" id="GO:0005576">
    <property type="term" value="C:extracellular region"/>
    <property type="evidence" value="ECO:0007669"/>
    <property type="project" value="UniProtKB-SubCell"/>
</dbReference>
<feature type="domain" description="Peptidase S1" evidence="8">
    <location>
        <begin position="230"/>
        <end position="476"/>
    </location>
</feature>
<feature type="signal peptide" evidence="7">
    <location>
        <begin position="1"/>
        <end position="19"/>
    </location>
</feature>
<evidence type="ECO:0000256" key="2">
    <source>
        <dbReference type="ARBA" id="ARBA00022525"/>
    </source>
</evidence>
<evidence type="ECO:0000313" key="10">
    <source>
        <dbReference type="Proteomes" id="UP001516400"/>
    </source>
</evidence>
<dbReference type="FunFam" id="2.40.10.10:FF:000038">
    <property type="entry name" value="Serine protease"/>
    <property type="match status" value="1"/>
</dbReference>
<dbReference type="InterPro" id="IPR043504">
    <property type="entry name" value="Peptidase_S1_PA_chymotrypsin"/>
</dbReference>
<dbReference type="AlphaFoldDB" id="A0ABD2NJC5"/>
<dbReference type="Gene3D" id="2.40.10.10">
    <property type="entry name" value="Trypsin-like serine proteases"/>
    <property type="match status" value="1"/>
</dbReference>
<name>A0ABD2NJC5_9CUCU</name>
<reference evidence="9 10" key="1">
    <citation type="journal article" date="2021" name="BMC Biol.">
        <title>Horizontally acquired antibacterial genes associated with adaptive radiation of ladybird beetles.</title>
        <authorList>
            <person name="Li H.S."/>
            <person name="Tang X.F."/>
            <person name="Huang Y.H."/>
            <person name="Xu Z.Y."/>
            <person name="Chen M.L."/>
            <person name="Du X.Y."/>
            <person name="Qiu B.Y."/>
            <person name="Chen P.T."/>
            <person name="Zhang W."/>
            <person name="Slipinski A."/>
            <person name="Escalona H.E."/>
            <person name="Waterhouse R.M."/>
            <person name="Zwick A."/>
            <person name="Pang H."/>
        </authorList>
    </citation>
    <scope>NUCLEOTIDE SEQUENCE [LARGE SCALE GENOMIC DNA]</scope>
    <source>
        <strain evidence="9">SYSU2018</strain>
    </source>
</reference>
<evidence type="ECO:0000313" key="9">
    <source>
        <dbReference type="EMBL" id="KAL3278694.1"/>
    </source>
</evidence>
<evidence type="ECO:0000259" key="8">
    <source>
        <dbReference type="PROSITE" id="PS50240"/>
    </source>
</evidence>
<evidence type="ECO:0000256" key="6">
    <source>
        <dbReference type="SAM" id="MobiDB-lite"/>
    </source>
</evidence>
<dbReference type="SUPFAM" id="SSF50494">
    <property type="entry name" value="Trypsin-like serine proteases"/>
    <property type="match status" value="1"/>
</dbReference>
<evidence type="ECO:0000256" key="1">
    <source>
        <dbReference type="ARBA" id="ARBA00004613"/>
    </source>
</evidence>
<dbReference type="PANTHER" id="PTHR24258:SF129">
    <property type="entry name" value="LP15124P-RELATED"/>
    <property type="match status" value="1"/>
</dbReference>
<dbReference type="Pfam" id="PF00089">
    <property type="entry name" value="Trypsin"/>
    <property type="match status" value="1"/>
</dbReference>
<feature type="chain" id="PRO_5044860870" description="Phenoloxidase-activating factor 2" evidence="7">
    <location>
        <begin position="20"/>
        <end position="487"/>
    </location>
</feature>
<dbReference type="InterPro" id="IPR001254">
    <property type="entry name" value="Trypsin_dom"/>
</dbReference>
<dbReference type="CDD" id="cd00190">
    <property type="entry name" value="Tryp_SPc"/>
    <property type="match status" value="1"/>
</dbReference>
<proteinExistence type="predicted"/>
<keyword evidence="3" id="KW-1015">Disulfide bond</keyword>
<accession>A0ABD2NJC5</accession>
<dbReference type="PANTHER" id="PTHR24258">
    <property type="entry name" value="SERINE PROTEASE-RELATED"/>
    <property type="match status" value="1"/>
</dbReference>
<protein>
    <recommendedName>
        <fullName evidence="4">Phenoloxidase-activating factor 2</fullName>
    </recommendedName>
    <alternativeName>
        <fullName evidence="5">Prophenoloxidase-activating factor II</fullName>
    </alternativeName>
</protein>